<dbReference type="SUPFAM" id="SSF56349">
    <property type="entry name" value="DNA breaking-rejoining enzymes"/>
    <property type="match status" value="1"/>
</dbReference>
<evidence type="ECO:0000256" key="5">
    <source>
        <dbReference type="ARBA" id="ARBA00023125"/>
    </source>
</evidence>
<keyword evidence="7" id="KW-0229">DNA integration</keyword>
<evidence type="ECO:0000256" key="3">
    <source>
        <dbReference type="ARBA" id="ARBA00022679"/>
    </source>
</evidence>
<gene>
    <name evidence="9" type="ORF">UFOVP1419_27</name>
</gene>
<dbReference type="PROSITE" id="PS51898">
    <property type="entry name" value="TYR_RECOMBINASE"/>
    <property type="match status" value="1"/>
</dbReference>
<keyword evidence="5" id="KW-0238">DNA-binding</keyword>
<dbReference type="PANTHER" id="PTHR30349:SF41">
    <property type="entry name" value="INTEGRASE_RECOMBINASE PROTEIN MJ0367-RELATED"/>
    <property type="match status" value="1"/>
</dbReference>
<dbReference type="GO" id="GO:0003677">
    <property type="term" value="F:DNA binding"/>
    <property type="evidence" value="ECO:0007669"/>
    <property type="project" value="UniProtKB-KW"/>
</dbReference>
<keyword evidence="7" id="KW-1179">Viral genome integration</keyword>
<dbReference type="GO" id="GO:0006310">
    <property type="term" value="P:DNA recombination"/>
    <property type="evidence" value="ECO:0007669"/>
    <property type="project" value="UniProtKB-KW"/>
</dbReference>
<reference evidence="9" key="1">
    <citation type="submission" date="2020-05" db="EMBL/GenBank/DDBJ databases">
        <authorList>
            <person name="Chiriac C."/>
            <person name="Salcher M."/>
            <person name="Ghai R."/>
            <person name="Kavagutti S V."/>
        </authorList>
    </citation>
    <scope>NUCLEOTIDE SEQUENCE</scope>
</reference>
<evidence type="ECO:0000256" key="6">
    <source>
        <dbReference type="ARBA" id="ARBA00023172"/>
    </source>
</evidence>
<dbReference type="EMBL" id="LR797377">
    <property type="protein sequence ID" value="CAB4211802.1"/>
    <property type="molecule type" value="Genomic_DNA"/>
</dbReference>
<dbReference type="InterPro" id="IPR011010">
    <property type="entry name" value="DNA_brk_join_enz"/>
</dbReference>
<name>A0A6J5SDZ4_9CAUD</name>
<evidence type="ECO:0000256" key="4">
    <source>
        <dbReference type="ARBA" id="ARBA00022801"/>
    </source>
</evidence>
<organism evidence="9">
    <name type="scientific">uncultured Caudovirales phage</name>
    <dbReference type="NCBI Taxonomy" id="2100421"/>
    <lineage>
        <taxon>Viruses</taxon>
        <taxon>Duplodnaviria</taxon>
        <taxon>Heunggongvirae</taxon>
        <taxon>Uroviricota</taxon>
        <taxon>Caudoviricetes</taxon>
        <taxon>Peduoviridae</taxon>
        <taxon>Maltschvirus</taxon>
        <taxon>Maltschvirus maltsch</taxon>
    </lineage>
</organism>
<dbReference type="Pfam" id="PF00589">
    <property type="entry name" value="Phage_integrase"/>
    <property type="match status" value="1"/>
</dbReference>
<dbReference type="InterPro" id="IPR002104">
    <property type="entry name" value="Integrase_catalytic"/>
</dbReference>
<evidence type="ECO:0000256" key="7">
    <source>
        <dbReference type="ARBA" id="ARBA00023195"/>
    </source>
</evidence>
<dbReference type="GO" id="GO:0044826">
    <property type="term" value="P:viral genome integration into host DNA"/>
    <property type="evidence" value="ECO:0007669"/>
    <property type="project" value="UniProtKB-KW"/>
</dbReference>
<accession>A0A6J5SDZ4</accession>
<sequence length="383" mass="44286">MSIKTHPTKAGWWYIIISHGRKGSKNYRPTEYIPYQGTEAQALAFERELRGIEPENNGRIKVIDLLDRFFTWHITMYPKTHDLCLLAFKKLIPYLGNKYIQYIRNSDYEPYKAARLATEIIPKQRMHRTDRKNDTNAETDEQYAARCIVETRTVCKRTIQIELNYFRTFLRWCKDEEKYPVGDFPKGFPKSQQKAKGKVVLSLSEIPELIEKQKEGFQRTLTMLMLQNGLRKTEALTLRKQNIDLKNNALIITGKFDKTRVVPIITQDLHNILKETIKDKKPTDYLFINPRTNRPYTDIKKSLKSAAVAAGIDKRVYNHLMRHSFVTSAIMAGVPVAAVRELAGHEDIRTTQDYTKLMAEYLQTEAVKISSVISGTKPEAKPA</sequence>
<keyword evidence="6" id="KW-0233">DNA recombination</keyword>
<keyword evidence="7" id="KW-1160">Virus entry into host cell</keyword>
<evidence type="ECO:0000313" key="9">
    <source>
        <dbReference type="EMBL" id="CAB4211802.1"/>
    </source>
</evidence>
<protein>
    <recommendedName>
        <fullName evidence="2">Integrase</fullName>
    </recommendedName>
</protein>
<evidence type="ECO:0000259" key="8">
    <source>
        <dbReference type="PROSITE" id="PS51898"/>
    </source>
</evidence>
<keyword evidence="3" id="KW-0808">Transferase</keyword>
<dbReference type="GO" id="GO:0016787">
    <property type="term" value="F:hydrolase activity"/>
    <property type="evidence" value="ECO:0007669"/>
    <property type="project" value="UniProtKB-KW"/>
</dbReference>
<dbReference type="GO" id="GO:0015074">
    <property type="term" value="P:DNA integration"/>
    <property type="evidence" value="ECO:0007669"/>
    <property type="project" value="InterPro"/>
</dbReference>
<feature type="domain" description="Tyr recombinase" evidence="8">
    <location>
        <begin position="196"/>
        <end position="367"/>
    </location>
</feature>
<dbReference type="InterPro" id="IPR013762">
    <property type="entry name" value="Integrase-like_cat_sf"/>
</dbReference>
<dbReference type="GO" id="GO:0016740">
    <property type="term" value="F:transferase activity"/>
    <property type="evidence" value="ECO:0007669"/>
    <property type="project" value="UniProtKB-KW"/>
</dbReference>
<dbReference type="InterPro" id="IPR050090">
    <property type="entry name" value="Tyrosine_recombinase_XerCD"/>
</dbReference>
<proteinExistence type="inferred from homology"/>
<comment type="similarity">
    <text evidence="1">Belongs to the 'phage' integrase family.</text>
</comment>
<dbReference type="Gene3D" id="1.10.443.10">
    <property type="entry name" value="Intergrase catalytic core"/>
    <property type="match status" value="1"/>
</dbReference>
<dbReference type="PANTHER" id="PTHR30349">
    <property type="entry name" value="PHAGE INTEGRASE-RELATED"/>
    <property type="match status" value="1"/>
</dbReference>
<evidence type="ECO:0000256" key="2">
    <source>
        <dbReference type="ARBA" id="ARBA00016082"/>
    </source>
</evidence>
<keyword evidence="4" id="KW-0378">Hydrolase</keyword>
<evidence type="ECO:0000256" key="1">
    <source>
        <dbReference type="ARBA" id="ARBA00008857"/>
    </source>
</evidence>
<dbReference type="GO" id="GO:0075713">
    <property type="term" value="P:establishment of integrated proviral latency"/>
    <property type="evidence" value="ECO:0007669"/>
    <property type="project" value="UniProtKB-KW"/>
</dbReference>